<feature type="domain" description="N-acetyltransferase" evidence="1">
    <location>
        <begin position="87"/>
        <end position="140"/>
    </location>
</feature>
<organism evidence="2 3">
    <name type="scientific">Cryoendolithus antarcticus</name>
    <dbReference type="NCBI Taxonomy" id="1507870"/>
    <lineage>
        <taxon>Eukaryota</taxon>
        <taxon>Fungi</taxon>
        <taxon>Dikarya</taxon>
        <taxon>Ascomycota</taxon>
        <taxon>Pezizomycotina</taxon>
        <taxon>Dothideomycetes</taxon>
        <taxon>Dothideomycetidae</taxon>
        <taxon>Cladosporiales</taxon>
        <taxon>Cladosporiaceae</taxon>
        <taxon>Cryoendolithus</taxon>
    </lineage>
</organism>
<reference evidence="3" key="1">
    <citation type="submission" date="2017-03" db="EMBL/GenBank/DDBJ databases">
        <title>Genomes of endolithic fungi from Antarctica.</title>
        <authorList>
            <person name="Coleine C."/>
            <person name="Masonjones S."/>
            <person name="Stajich J.E."/>
        </authorList>
    </citation>
    <scope>NUCLEOTIDE SEQUENCE [LARGE SCALE GENOMIC DNA]</scope>
    <source>
        <strain evidence="3">CCFEE 5527</strain>
    </source>
</reference>
<accession>A0A1V8SCK5</accession>
<dbReference type="InterPro" id="IPR052523">
    <property type="entry name" value="Trichothecene_AcTrans"/>
</dbReference>
<dbReference type="AlphaFoldDB" id="A0A1V8SCK5"/>
<dbReference type="EMBL" id="NAJO01000061">
    <property type="protein sequence ID" value="OQN96823.1"/>
    <property type="molecule type" value="Genomic_DNA"/>
</dbReference>
<keyword evidence="3" id="KW-1185">Reference proteome</keyword>
<dbReference type="InterPro" id="IPR000182">
    <property type="entry name" value="GNAT_dom"/>
</dbReference>
<dbReference type="InParanoid" id="A0A1V8SCK5"/>
<gene>
    <name evidence="2" type="ORF">B0A48_17383</name>
</gene>
<name>A0A1V8SCK5_9PEZI</name>
<comment type="caution">
    <text evidence="2">The sequence shown here is derived from an EMBL/GenBank/DDBJ whole genome shotgun (WGS) entry which is preliminary data.</text>
</comment>
<sequence>MSIYFLKRFRAKFNKRDQHFLVSIDENNNVVGLAHWCRFRAGENDDDLPLGDGGLPPNRAADPEKEDVIERSMPHAEHFWEGNRAESWYLSCLAVDPSTQGKGIGRPLVAWGFEQAAKEGVCVSVISAKGKEPFYMKCGFGPEKTGNACEGAGNPLEGIEGGDIFFRDA</sequence>
<dbReference type="Proteomes" id="UP000192596">
    <property type="component" value="Unassembled WGS sequence"/>
</dbReference>
<dbReference type="Gene3D" id="3.40.630.30">
    <property type="match status" value="1"/>
</dbReference>
<protein>
    <recommendedName>
        <fullName evidence="1">N-acetyltransferase domain-containing protein</fullName>
    </recommendedName>
</protein>
<dbReference type="STRING" id="1507870.A0A1V8SCK5"/>
<evidence type="ECO:0000259" key="1">
    <source>
        <dbReference type="Pfam" id="PF13508"/>
    </source>
</evidence>
<dbReference type="PANTHER" id="PTHR42791:SF16">
    <property type="entry name" value="N-ACETYLTRANSFERASE DOMAIN-CONTAINING PROTEIN"/>
    <property type="match status" value="1"/>
</dbReference>
<dbReference type="GO" id="GO:0016747">
    <property type="term" value="F:acyltransferase activity, transferring groups other than amino-acyl groups"/>
    <property type="evidence" value="ECO:0007669"/>
    <property type="project" value="InterPro"/>
</dbReference>
<evidence type="ECO:0000313" key="2">
    <source>
        <dbReference type="EMBL" id="OQN96823.1"/>
    </source>
</evidence>
<dbReference type="InterPro" id="IPR016181">
    <property type="entry name" value="Acyl_CoA_acyltransferase"/>
</dbReference>
<proteinExistence type="predicted"/>
<dbReference type="SUPFAM" id="SSF55729">
    <property type="entry name" value="Acyl-CoA N-acyltransferases (Nat)"/>
    <property type="match status" value="1"/>
</dbReference>
<dbReference type="PANTHER" id="PTHR42791">
    <property type="entry name" value="GNAT FAMILY ACETYLTRANSFERASE"/>
    <property type="match status" value="1"/>
</dbReference>
<dbReference type="OrthoDB" id="2115692at2759"/>
<evidence type="ECO:0000313" key="3">
    <source>
        <dbReference type="Proteomes" id="UP000192596"/>
    </source>
</evidence>
<dbReference type="Pfam" id="PF13508">
    <property type="entry name" value="Acetyltransf_7"/>
    <property type="match status" value="1"/>
</dbReference>
<dbReference type="CDD" id="cd04301">
    <property type="entry name" value="NAT_SF"/>
    <property type="match status" value="1"/>
</dbReference>